<organism evidence="1">
    <name type="scientific">marine sediment metagenome</name>
    <dbReference type="NCBI Taxonomy" id="412755"/>
    <lineage>
        <taxon>unclassified sequences</taxon>
        <taxon>metagenomes</taxon>
        <taxon>ecological metagenomes</taxon>
    </lineage>
</organism>
<gene>
    <name evidence="1" type="ORF">S01H1_18178</name>
</gene>
<evidence type="ECO:0000313" key="1">
    <source>
        <dbReference type="EMBL" id="GAF78348.1"/>
    </source>
</evidence>
<protein>
    <submittedName>
        <fullName evidence="1">Uncharacterized protein</fullName>
    </submittedName>
</protein>
<comment type="caution">
    <text evidence="1">The sequence shown here is derived from an EMBL/GenBank/DDBJ whole genome shotgun (WGS) entry which is preliminary data.</text>
</comment>
<reference evidence="1" key="1">
    <citation type="journal article" date="2014" name="Front. Microbiol.">
        <title>High frequency of phylogenetically diverse reductive dehalogenase-homologous genes in deep subseafloor sedimentary metagenomes.</title>
        <authorList>
            <person name="Kawai M."/>
            <person name="Futagami T."/>
            <person name="Toyoda A."/>
            <person name="Takaki Y."/>
            <person name="Nishi S."/>
            <person name="Hori S."/>
            <person name="Arai W."/>
            <person name="Tsubouchi T."/>
            <person name="Morono Y."/>
            <person name="Uchiyama I."/>
            <person name="Ito T."/>
            <person name="Fujiyama A."/>
            <person name="Inagaki F."/>
            <person name="Takami H."/>
        </authorList>
    </citation>
    <scope>NUCLEOTIDE SEQUENCE</scope>
    <source>
        <strain evidence="1">Expedition CK06-06</strain>
    </source>
</reference>
<name>X0SBB3_9ZZZZ</name>
<dbReference type="AlphaFoldDB" id="X0SBB3"/>
<proteinExistence type="predicted"/>
<accession>X0SBB3</accession>
<dbReference type="EMBL" id="BARS01009700">
    <property type="protein sequence ID" value="GAF78348.1"/>
    <property type="molecule type" value="Genomic_DNA"/>
</dbReference>
<sequence>MAKINPPIRCSKELKHIINQVRTRAILEGKRPPKISRITKIIAKRINVEELIKDVFVEI</sequence>